<keyword evidence="3" id="KW-0560">Oxidoreductase</keyword>
<keyword evidence="7" id="KW-1185">Reference proteome</keyword>
<dbReference type="PANTHER" id="PTHR43401">
    <property type="entry name" value="L-THREONINE 3-DEHYDROGENASE"/>
    <property type="match status" value="1"/>
</dbReference>
<dbReference type="SMART" id="SM00829">
    <property type="entry name" value="PKS_ER"/>
    <property type="match status" value="1"/>
</dbReference>
<dbReference type="InterPro" id="IPR013149">
    <property type="entry name" value="ADH-like_C"/>
</dbReference>
<dbReference type="OrthoDB" id="9777057at2"/>
<gene>
    <name evidence="6" type="ORF">DFP98_102357</name>
</gene>
<dbReference type="SUPFAM" id="SSF51735">
    <property type="entry name" value="NAD(P)-binding Rossmann-fold domains"/>
    <property type="match status" value="1"/>
</dbReference>
<comment type="caution">
    <text evidence="6">The sequence shown here is derived from an EMBL/GenBank/DDBJ whole genome shotgun (WGS) entry which is preliminary data.</text>
</comment>
<protein>
    <submittedName>
        <fullName evidence="6">L-iditol 2-dehydrogenase</fullName>
    </submittedName>
</protein>
<evidence type="ECO:0000259" key="5">
    <source>
        <dbReference type="SMART" id="SM00829"/>
    </source>
</evidence>
<feature type="domain" description="Enoyl reductase (ER)" evidence="5">
    <location>
        <begin position="8"/>
        <end position="341"/>
    </location>
</feature>
<dbReference type="GO" id="GO:0008270">
    <property type="term" value="F:zinc ion binding"/>
    <property type="evidence" value="ECO:0007669"/>
    <property type="project" value="InterPro"/>
</dbReference>
<evidence type="ECO:0000313" key="7">
    <source>
        <dbReference type="Proteomes" id="UP000256977"/>
    </source>
</evidence>
<dbReference type="PANTHER" id="PTHR43401:SF2">
    <property type="entry name" value="L-THREONINE 3-DEHYDROGENASE"/>
    <property type="match status" value="1"/>
</dbReference>
<name>A0A3D9KPJ8_9BACL</name>
<dbReference type="GO" id="GO:0016491">
    <property type="term" value="F:oxidoreductase activity"/>
    <property type="evidence" value="ECO:0007669"/>
    <property type="project" value="UniProtKB-KW"/>
</dbReference>
<dbReference type="InterPro" id="IPR011032">
    <property type="entry name" value="GroES-like_sf"/>
</dbReference>
<organism evidence="6 7">
    <name type="scientific">Cohnella phaseoli</name>
    <dbReference type="NCBI Taxonomy" id="456490"/>
    <lineage>
        <taxon>Bacteria</taxon>
        <taxon>Bacillati</taxon>
        <taxon>Bacillota</taxon>
        <taxon>Bacilli</taxon>
        <taxon>Bacillales</taxon>
        <taxon>Paenibacillaceae</taxon>
        <taxon>Cohnella</taxon>
    </lineage>
</organism>
<dbReference type="SUPFAM" id="SSF50129">
    <property type="entry name" value="GroES-like"/>
    <property type="match status" value="1"/>
</dbReference>
<dbReference type="Gene3D" id="3.90.180.10">
    <property type="entry name" value="Medium-chain alcohol dehydrogenases, catalytic domain"/>
    <property type="match status" value="1"/>
</dbReference>
<dbReference type="Pfam" id="PF00107">
    <property type="entry name" value="ADH_zinc_N"/>
    <property type="match status" value="1"/>
</dbReference>
<reference evidence="6 7" key="1">
    <citation type="submission" date="2018-07" db="EMBL/GenBank/DDBJ databases">
        <title>Genomic Encyclopedia of Type Strains, Phase III (KMG-III): the genomes of soil and plant-associated and newly described type strains.</title>
        <authorList>
            <person name="Whitman W."/>
        </authorList>
    </citation>
    <scope>NUCLEOTIDE SEQUENCE [LARGE SCALE GENOMIC DNA]</scope>
    <source>
        <strain evidence="6 7">CECT 7287</strain>
    </source>
</reference>
<keyword evidence="2 4" id="KW-0862">Zinc</keyword>
<evidence type="ECO:0000256" key="4">
    <source>
        <dbReference type="RuleBase" id="RU361277"/>
    </source>
</evidence>
<dbReference type="EMBL" id="QRDZ01000002">
    <property type="protein sequence ID" value="RED87875.1"/>
    <property type="molecule type" value="Genomic_DNA"/>
</dbReference>
<evidence type="ECO:0000256" key="3">
    <source>
        <dbReference type="ARBA" id="ARBA00023002"/>
    </source>
</evidence>
<keyword evidence="1 4" id="KW-0479">Metal-binding</keyword>
<evidence type="ECO:0000256" key="2">
    <source>
        <dbReference type="ARBA" id="ARBA00022833"/>
    </source>
</evidence>
<evidence type="ECO:0000313" key="6">
    <source>
        <dbReference type="EMBL" id="RED87875.1"/>
    </source>
</evidence>
<dbReference type="RefSeq" id="WP_116059254.1">
    <property type="nucleotide sequence ID" value="NZ_QRDZ01000002.1"/>
</dbReference>
<dbReference type="InterPro" id="IPR013154">
    <property type="entry name" value="ADH-like_N"/>
</dbReference>
<dbReference type="InterPro" id="IPR002328">
    <property type="entry name" value="ADH_Zn_CS"/>
</dbReference>
<dbReference type="InterPro" id="IPR020843">
    <property type="entry name" value="ER"/>
</dbReference>
<proteinExistence type="inferred from homology"/>
<comment type="similarity">
    <text evidence="4">Belongs to the zinc-containing alcohol dehydrogenase family.</text>
</comment>
<dbReference type="PROSITE" id="PS00059">
    <property type="entry name" value="ADH_ZINC"/>
    <property type="match status" value="1"/>
</dbReference>
<dbReference type="InterPro" id="IPR050129">
    <property type="entry name" value="Zn_alcohol_dh"/>
</dbReference>
<dbReference type="InterPro" id="IPR036291">
    <property type="entry name" value="NAD(P)-bd_dom_sf"/>
</dbReference>
<comment type="cofactor">
    <cofactor evidence="4">
        <name>Zn(2+)</name>
        <dbReference type="ChEBI" id="CHEBI:29105"/>
    </cofactor>
</comment>
<dbReference type="Gene3D" id="3.40.50.720">
    <property type="entry name" value="NAD(P)-binding Rossmann-like Domain"/>
    <property type="match status" value="1"/>
</dbReference>
<dbReference type="Proteomes" id="UP000256977">
    <property type="component" value="Unassembled WGS sequence"/>
</dbReference>
<evidence type="ECO:0000256" key="1">
    <source>
        <dbReference type="ARBA" id="ARBA00022723"/>
    </source>
</evidence>
<sequence>MRGLVIRGPGELGIEELEPLEPGADEVRVRSMAVGICGTDLEILNGQVSEQYVTYPVVPGHEWSGVVEAVGSAVAHVKPGDRVISEGIVACGRCESCRSGLTNLCLNYDQLGFTRRGGAAEQVVAPASGIHRIPDSLSFEAAVLVEPAATVLRGVMRTPFKPGMTAAVIGPGTLGLLTVQVLQAFGAAEIILIGTRDNQLEFGRTLGATRWINNRTDDPQERIKAWTNGQGVDLVVETSGSVEAVASCFGLCKPGGHVVLEGVAGSDKQLTLPSDLIMLQDLTVHGIFSYTTQSWSKVLQLLAAGLLDFESLVTHRFKLEEYEQAFESIRRKSGVTAKVVMVHGEGKPDERLA</sequence>
<accession>A0A3D9KPJ8</accession>
<dbReference type="Pfam" id="PF08240">
    <property type="entry name" value="ADH_N"/>
    <property type="match status" value="1"/>
</dbReference>
<dbReference type="AlphaFoldDB" id="A0A3D9KPJ8"/>